<dbReference type="Gene3D" id="1.10.10.2390">
    <property type="match status" value="1"/>
</dbReference>
<dbReference type="EMBL" id="JAHBOH010000001">
    <property type="protein sequence ID" value="MBT0994515.1"/>
    <property type="molecule type" value="Genomic_DNA"/>
</dbReference>
<gene>
    <name evidence="1" type="ORF">KIN34_09470</name>
</gene>
<dbReference type="Gene3D" id="6.10.140.2080">
    <property type="match status" value="1"/>
</dbReference>
<evidence type="ECO:0000313" key="1">
    <source>
        <dbReference type="EMBL" id="MBT0994515.1"/>
    </source>
</evidence>
<proteinExistence type="predicted"/>
<keyword evidence="2" id="KW-1185">Reference proteome</keyword>
<organism evidence="1 2">
    <name type="scientific">Cellulomonas fulva</name>
    <dbReference type="NCBI Taxonomy" id="2835530"/>
    <lineage>
        <taxon>Bacteria</taxon>
        <taxon>Bacillati</taxon>
        <taxon>Actinomycetota</taxon>
        <taxon>Actinomycetes</taxon>
        <taxon>Micrococcales</taxon>
        <taxon>Cellulomonadaceae</taxon>
        <taxon>Cellulomonas</taxon>
    </lineage>
</organism>
<accession>A0ABS5TZD0</accession>
<reference evidence="1 2" key="1">
    <citation type="submission" date="2021-05" db="EMBL/GenBank/DDBJ databases">
        <title>Description of Cellulomonas sp. DKR-3 sp. nov.</title>
        <authorList>
            <person name="Dahal R.H."/>
            <person name="Chaudhary D.K."/>
        </authorList>
    </citation>
    <scope>NUCLEOTIDE SEQUENCE [LARGE SCALE GENOMIC DNA]</scope>
    <source>
        <strain evidence="1 2">DKR-3</strain>
    </source>
</reference>
<comment type="caution">
    <text evidence="1">The sequence shown here is derived from an EMBL/GenBank/DDBJ whole genome shotgun (WGS) entry which is preliminary data.</text>
</comment>
<dbReference type="RefSeq" id="WP_214349662.1">
    <property type="nucleotide sequence ID" value="NZ_JAHBOH010000001.1"/>
</dbReference>
<dbReference type="InterPro" id="IPR021784">
    <property type="entry name" value="DUF3349"/>
</dbReference>
<sequence length="100" mass="10773">MADEGVVRRVVDWLRAGYPSGVPERDYVALLALLRRRLTPDEVADVVERVVVAHPAGAPTRASVEAEMAAVLQHEPLDEDVARVSAVLASVGWPLAPVEP</sequence>
<dbReference type="Pfam" id="PF11829">
    <property type="entry name" value="DUF3349"/>
    <property type="match status" value="1"/>
</dbReference>
<dbReference type="Proteomes" id="UP000722125">
    <property type="component" value="Unassembled WGS sequence"/>
</dbReference>
<name>A0ABS5TZD0_9CELL</name>
<protein>
    <submittedName>
        <fullName evidence="1">DUF3349 domain-containing protein</fullName>
    </submittedName>
</protein>
<evidence type="ECO:0000313" key="2">
    <source>
        <dbReference type="Proteomes" id="UP000722125"/>
    </source>
</evidence>